<dbReference type="AlphaFoldDB" id="K8XW37"/>
<dbReference type="PATRIC" id="fig|758847.3.peg.4002"/>
<dbReference type="KEGG" id="lst:LSS_19228"/>
<accession>K8XW37</accession>
<dbReference type="EMBL" id="CP006694">
    <property type="protein sequence ID" value="EKT85116.1"/>
    <property type="molecule type" value="Genomic_DNA"/>
</dbReference>
<protein>
    <submittedName>
        <fullName evidence="1">Uncharacterized protein</fullName>
    </submittedName>
</protein>
<proteinExistence type="predicted"/>
<reference evidence="1 2" key="2">
    <citation type="journal article" date="2014" name="Emerg. Microbes Infect.">
        <title>Potential impact on kidney infection: a whole-genome analysis of Leptospira santarosai serovar Shermani.</title>
        <authorList>
            <person name="Chou L.F."/>
            <person name="Chen T.W."/>
            <person name="Ko Y.C."/>
            <person name="Pan M.J."/>
            <person name="Tian Y.C."/>
            <person name="Chiu C.H."/>
            <person name="Tang P."/>
            <person name="Hung C.C."/>
            <person name="Yang C.W."/>
        </authorList>
    </citation>
    <scope>NUCLEOTIDE SEQUENCE</scope>
    <source>
        <strain evidence="1 2">LT 821</strain>
    </source>
</reference>
<dbReference type="STRING" id="758847.LSS_19228"/>
<dbReference type="Proteomes" id="UP000035800">
    <property type="component" value="Chromosome I"/>
</dbReference>
<gene>
    <name evidence="1" type="ORF">LSS_19228</name>
</gene>
<evidence type="ECO:0000313" key="2">
    <source>
        <dbReference type="Proteomes" id="UP000035800"/>
    </source>
</evidence>
<sequence length="52" mass="6270">MILEKSFSPYFYLEFFKIYEQMLIISKRKGSKSPIDREIYFSYNLSESVATM</sequence>
<reference evidence="1 2" key="1">
    <citation type="journal article" date="2012" name="Gene">
        <title>Sequence of Leptospira santarosai serovar Shermani genome and prediction of virulence-associated genes.</title>
        <authorList>
            <person name="Chou L.F."/>
            <person name="Chen Y.T."/>
            <person name="Lu C.W."/>
            <person name="Ko Y.C."/>
            <person name="Tang C.Y."/>
            <person name="Pan M.J."/>
            <person name="Tian Y.C."/>
            <person name="Chiu C.H."/>
            <person name="Hung C.C."/>
            <person name="Yang C.W."/>
        </authorList>
    </citation>
    <scope>NUCLEOTIDE SEQUENCE [LARGE SCALE GENOMIC DNA]</scope>
    <source>
        <strain evidence="1">LT 821</strain>
    </source>
</reference>
<organism evidence="1 2">
    <name type="scientific">Leptospira santarosai serovar Shermani str. LT 821</name>
    <dbReference type="NCBI Taxonomy" id="758847"/>
    <lineage>
        <taxon>Bacteria</taxon>
        <taxon>Pseudomonadati</taxon>
        <taxon>Spirochaetota</taxon>
        <taxon>Spirochaetia</taxon>
        <taxon>Leptospirales</taxon>
        <taxon>Leptospiraceae</taxon>
        <taxon>Leptospira</taxon>
    </lineage>
</organism>
<name>K8XW37_9LEPT</name>
<evidence type="ECO:0000313" key="1">
    <source>
        <dbReference type="EMBL" id="EKT85116.1"/>
    </source>
</evidence>